<evidence type="ECO:0000256" key="6">
    <source>
        <dbReference type="ARBA" id="ARBA00023284"/>
    </source>
</evidence>
<dbReference type="PROSITE" id="PS51352">
    <property type="entry name" value="THIOREDOXIN_2"/>
    <property type="match status" value="1"/>
</dbReference>
<evidence type="ECO:0000313" key="10">
    <source>
        <dbReference type="Proteomes" id="UP000032408"/>
    </source>
</evidence>
<reference evidence="9 10" key="2">
    <citation type="journal article" date="2016" name="ISME J.">
        <title>Physiological and genomic characterization of two novel marine thaumarchaeal strains indicates niche differentiation.</title>
        <authorList>
            <person name="Bayer B."/>
            <person name="Vojvoda J."/>
            <person name="Offre P."/>
            <person name="Alves R.J."/>
            <person name="Elisabeth N.H."/>
            <person name="Garcia J.A."/>
            <person name="Volland J.M."/>
            <person name="Srivastava A."/>
            <person name="Schleper C."/>
            <person name="Herndl G.J."/>
        </authorList>
    </citation>
    <scope>NUCLEOTIDE SEQUENCE [LARGE SCALE GENOMIC DNA]</scope>
    <source>
        <strain evidence="9 10">NF5</strain>
    </source>
</reference>
<reference evidence="10" key="1">
    <citation type="submission" date="2015-03" db="EMBL/GenBank/DDBJ databases">
        <title>Characterization of two novel Thaumarchaeota isolated from the Northern Adriatic Sea.</title>
        <authorList>
            <person name="Bayer B."/>
            <person name="Vojvoda J."/>
            <person name="Offre P."/>
            <person name="Srivastava A."/>
            <person name="Elisabeth N."/>
            <person name="Garcia J.A.L."/>
            <person name="Schleper C."/>
            <person name="Herndl G.J."/>
        </authorList>
    </citation>
    <scope>NUCLEOTIDE SEQUENCE [LARGE SCALE GENOMIC DNA]</scope>
    <source>
        <strain evidence="10">NF5</strain>
    </source>
</reference>
<keyword evidence="6" id="KW-0676">Redox-active center</keyword>
<evidence type="ECO:0000313" key="9">
    <source>
        <dbReference type="EMBL" id="AJW69917.1"/>
    </source>
</evidence>
<keyword evidence="10" id="KW-1185">Reference proteome</keyword>
<evidence type="ECO:0000256" key="5">
    <source>
        <dbReference type="ARBA" id="ARBA00023157"/>
    </source>
</evidence>
<dbReference type="Pfam" id="PF13462">
    <property type="entry name" value="Thioredoxin_4"/>
    <property type="match status" value="1"/>
</dbReference>
<dbReference type="SUPFAM" id="SSF52833">
    <property type="entry name" value="Thioredoxin-like"/>
    <property type="match status" value="1"/>
</dbReference>
<keyword evidence="3" id="KW-0732">Signal</keyword>
<dbReference type="RefSeq" id="WP_048114814.1">
    <property type="nucleotide sequence ID" value="NZ_CP011070.1"/>
</dbReference>
<dbReference type="HOGENOM" id="CLU_000288_47_1_2"/>
<feature type="transmembrane region" description="Helical" evidence="7">
    <location>
        <begin position="12"/>
        <end position="31"/>
    </location>
</feature>
<dbReference type="GeneID" id="24819469"/>
<keyword evidence="7" id="KW-0812">Transmembrane</keyword>
<name>A0A0D5C0I7_9ARCH</name>
<proteinExistence type="inferred from homology"/>
<dbReference type="OrthoDB" id="15256at2157"/>
<keyword evidence="7" id="KW-0472">Membrane</keyword>
<evidence type="ECO:0000259" key="8">
    <source>
        <dbReference type="PROSITE" id="PS51352"/>
    </source>
</evidence>
<keyword evidence="5" id="KW-1015">Disulfide bond</keyword>
<keyword evidence="4" id="KW-0560">Oxidoreductase</keyword>
<accession>A0A0D5C0I7</accession>
<dbReference type="KEGG" id="nin:NADRNF5_0218"/>
<dbReference type="InterPro" id="IPR036249">
    <property type="entry name" value="Thioredoxin-like_sf"/>
</dbReference>
<feature type="domain" description="Thioredoxin" evidence="8">
    <location>
        <begin position="31"/>
        <end position="227"/>
    </location>
</feature>
<dbReference type="EMBL" id="CP011070">
    <property type="protein sequence ID" value="AJW69917.1"/>
    <property type="molecule type" value="Genomic_DNA"/>
</dbReference>
<sequence>MKKSKKSKPKQIIFAASIVVVLVTLVLFYQIPTNSESINLDMNRQIGTVDTSLGSPIMGSSNAPITIIEFGDYQCPNCKKWFLNTKPDIVTNYIETGKAKLVFVDIAFLGKDSVPASIATYCAEEQEKYWDYHGFLYSNQLSIDSGWANSDSLKGYAYNLGLDMDLFVNCLDSAKYQKRVQFNTNEAQENGVTGTPTFFIVGPDGIQEKIVGPQPYPVFEKVIESMS</sequence>
<dbReference type="STRING" id="1580092.NADRNF5_0218"/>
<evidence type="ECO:0000256" key="7">
    <source>
        <dbReference type="SAM" id="Phobius"/>
    </source>
</evidence>
<evidence type="ECO:0000256" key="3">
    <source>
        <dbReference type="ARBA" id="ARBA00022729"/>
    </source>
</evidence>
<evidence type="ECO:0000256" key="1">
    <source>
        <dbReference type="ARBA" id="ARBA00005791"/>
    </source>
</evidence>
<comment type="similarity">
    <text evidence="1">Belongs to the thioredoxin family. DsbA subfamily.</text>
</comment>
<dbReference type="Proteomes" id="UP000032408">
    <property type="component" value="Chromosome"/>
</dbReference>
<gene>
    <name evidence="9" type="ORF">NADRNF5_0218</name>
</gene>
<evidence type="ECO:0000256" key="4">
    <source>
        <dbReference type="ARBA" id="ARBA00023002"/>
    </source>
</evidence>
<comment type="similarity">
    <text evidence="2">Belongs to the glutaredoxin family.</text>
</comment>
<dbReference type="InterPro" id="IPR013766">
    <property type="entry name" value="Thioredoxin_domain"/>
</dbReference>
<protein>
    <submittedName>
        <fullName evidence="9">DSBA oxidoreductase</fullName>
    </submittedName>
</protein>
<organism evidence="9 10">
    <name type="scientific">Nitrosopumilus adriaticus</name>
    <dbReference type="NCBI Taxonomy" id="1580092"/>
    <lineage>
        <taxon>Archaea</taxon>
        <taxon>Nitrososphaerota</taxon>
        <taxon>Nitrososphaeria</taxon>
        <taxon>Nitrosopumilales</taxon>
        <taxon>Nitrosopumilaceae</taxon>
        <taxon>Nitrosopumilus</taxon>
    </lineage>
</organism>
<dbReference type="AlphaFoldDB" id="A0A0D5C0I7"/>
<dbReference type="Gene3D" id="3.40.30.10">
    <property type="entry name" value="Glutaredoxin"/>
    <property type="match status" value="1"/>
</dbReference>
<dbReference type="PANTHER" id="PTHR13887">
    <property type="entry name" value="GLUTATHIONE S-TRANSFERASE KAPPA"/>
    <property type="match status" value="1"/>
</dbReference>
<keyword evidence="7" id="KW-1133">Transmembrane helix</keyword>
<dbReference type="InterPro" id="IPR012336">
    <property type="entry name" value="Thioredoxin-like_fold"/>
</dbReference>
<dbReference type="PANTHER" id="PTHR13887:SF14">
    <property type="entry name" value="DISULFIDE BOND FORMATION PROTEIN D"/>
    <property type="match status" value="1"/>
</dbReference>
<dbReference type="GO" id="GO:0016491">
    <property type="term" value="F:oxidoreductase activity"/>
    <property type="evidence" value="ECO:0007669"/>
    <property type="project" value="UniProtKB-KW"/>
</dbReference>
<evidence type="ECO:0000256" key="2">
    <source>
        <dbReference type="ARBA" id="ARBA00007787"/>
    </source>
</evidence>